<organism evidence="1 2">
    <name type="scientific">Lentinula aff. detonsa</name>
    <dbReference type="NCBI Taxonomy" id="2804958"/>
    <lineage>
        <taxon>Eukaryota</taxon>
        <taxon>Fungi</taxon>
        <taxon>Dikarya</taxon>
        <taxon>Basidiomycota</taxon>
        <taxon>Agaricomycotina</taxon>
        <taxon>Agaricomycetes</taxon>
        <taxon>Agaricomycetidae</taxon>
        <taxon>Agaricales</taxon>
        <taxon>Marasmiineae</taxon>
        <taxon>Omphalotaceae</taxon>
        <taxon>Lentinula</taxon>
    </lineage>
</organism>
<dbReference type="Proteomes" id="UP001163798">
    <property type="component" value="Unassembled WGS sequence"/>
</dbReference>
<evidence type="ECO:0000313" key="1">
    <source>
        <dbReference type="EMBL" id="KAJ3787980.1"/>
    </source>
</evidence>
<dbReference type="AlphaFoldDB" id="A0AA38KSG5"/>
<keyword evidence="2" id="KW-1185">Reference proteome</keyword>
<comment type="caution">
    <text evidence="1">The sequence shown here is derived from an EMBL/GenBank/DDBJ whole genome shotgun (WGS) entry which is preliminary data.</text>
</comment>
<dbReference type="EMBL" id="MU793282">
    <property type="protein sequence ID" value="KAJ3787980.1"/>
    <property type="molecule type" value="Genomic_DNA"/>
</dbReference>
<evidence type="ECO:0000313" key="2">
    <source>
        <dbReference type="Proteomes" id="UP001163798"/>
    </source>
</evidence>
<protein>
    <recommendedName>
        <fullName evidence="3">Protein kinase domain-containing protein</fullName>
    </recommendedName>
</protein>
<name>A0AA38KSG5_9AGAR</name>
<reference evidence="1" key="1">
    <citation type="submission" date="2022-08" db="EMBL/GenBank/DDBJ databases">
        <authorList>
            <consortium name="DOE Joint Genome Institute"/>
            <person name="Min B."/>
            <person name="Riley R."/>
            <person name="Sierra-Patev S."/>
            <person name="Naranjo-Ortiz M."/>
            <person name="Looney B."/>
            <person name="Konkel Z."/>
            <person name="Slot J.C."/>
            <person name="Sakamoto Y."/>
            <person name="Steenwyk J.L."/>
            <person name="Rokas A."/>
            <person name="Carro J."/>
            <person name="Camarero S."/>
            <person name="Ferreira P."/>
            <person name="Molpeceres G."/>
            <person name="Ruiz-Duenas F.J."/>
            <person name="Serrano A."/>
            <person name="Henrissat B."/>
            <person name="Drula E."/>
            <person name="Hughes K.W."/>
            <person name="Mata J.L."/>
            <person name="Ishikawa N.K."/>
            <person name="Vargas-Isla R."/>
            <person name="Ushijima S."/>
            <person name="Smith C.A."/>
            <person name="Ahrendt S."/>
            <person name="Andreopoulos W."/>
            <person name="He G."/>
            <person name="Labutti K."/>
            <person name="Lipzen A."/>
            <person name="Ng V."/>
            <person name="Sandor L."/>
            <person name="Barry K."/>
            <person name="Martinez A.T."/>
            <person name="Xiao Y."/>
            <person name="Gibbons J.G."/>
            <person name="Terashima K."/>
            <person name="Hibbett D.S."/>
            <person name="Grigoriev I.V."/>
        </authorList>
    </citation>
    <scope>NUCLEOTIDE SEQUENCE</scope>
    <source>
        <strain evidence="1">TFB10291</strain>
    </source>
</reference>
<accession>A0AA38KSG5</accession>
<gene>
    <name evidence="1" type="ORF">GGU10DRAFT_413771</name>
</gene>
<sequence>MLLLISSPGNLRYMRGLRDIVFVLASSLLLIAHAAPLVVPRGLLGTTWIEASISSDVFLNDPKDKELFSTTLTGVKLGQRLTPRGKYNAGLYLLSGTYKGHPGSSLVLKIMKSTDNAALGEAKALREIGDLVASGMLSDKLVSRQPVPVIIMLKKPGDVLSTTKAYKEANVAIKEQMRTQTNKLKCEKVASLAVTKHILHLDNHEGNGLVTLSGNTVASLELIDFGVPDTYLVRKSVKEADVAEIESPISLMNVLSHAESCNATEETMQCKI</sequence>
<proteinExistence type="predicted"/>
<evidence type="ECO:0008006" key="3">
    <source>
        <dbReference type="Google" id="ProtNLM"/>
    </source>
</evidence>